<dbReference type="AlphaFoldDB" id="A0A4R2M8E2"/>
<comment type="caution">
    <text evidence="16">The sequence shown here is derived from an EMBL/GenBank/DDBJ whole genome shotgun (WGS) entry which is preliminary data.</text>
</comment>
<dbReference type="GO" id="GO:0038023">
    <property type="term" value="F:signaling receptor activity"/>
    <property type="evidence" value="ECO:0007669"/>
    <property type="project" value="InterPro"/>
</dbReference>
<dbReference type="PANTHER" id="PTHR32552:SF90">
    <property type="entry name" value="METAL-PSEUDOPALINE RECEPTOR CNTO"/>
    <property type="match status" value="1"/>
</dbReference>
<gene>
    <name evidence="16" type="ORF">EV684_112125</name>
</gene>
<keyword evidence="6 11" id="KW-0798">TonB box</keyword>
<dbReference type="InterPro" id="IPR037066">
    <property type="entry name" value="Plug_dom_sf"/>
</dbReference>
<dbReference type="Proteomes" id="UP000295106">
    <property type="component" value="Unassembled WGS sequence"/>
</dbReference>
<evidence type="ECO:0000256" key="6">
    <source>
        <dbReference type="ARBA" id="ARBA00023077"/>
    </source>
</evidence>
<dbReference type="Pfam" id="PF07715">
    <property type="entry name" value="Plug"/>
    <property type="match status" value="1"/>
</dbReference>
<evidence type="ECO:0000259" key="15">
    <source>
        <dbReference type="Pfam" id="PF07715"/>
    </source>
</evidence>
<comment type="similarity">
    <text evidence="2 10 11">Belongs to the TonB-dependent receptor family.</text>
</comment>
<evidence type="ECO:0000256" key="11">
    <source>
        <dbReference type="RuleBase" id="RU003357"/>
    </source>
</evidence>
<evidence type="ECO:0000256" key="1">
    <source>
        <dbReference type="ARBA" id="ARBA00004571"/>
    </source>
</evidence>
<evidence type="ECO:0000256" key="5">
    <source>
        <dbReference type="ARBA" id="ARBA00022692"/>
    </source>
</evidence>
<dbReference type="InterPro" id="IPR012910">
    <property type="entry name" value="Plug_dom"/>
</dbReference>
<protein>
    <submittedName>
        <fullName evidence="16">Iron complex outermembrane receptor protein</fullName>
    </submittedName>
</protein>
<dbReference type="RefSeq" id="WP_132648733.1">
    <property type="nucleotide sequence ID" value="NZ_CP181386.1"/>
</dbReference>
<comment type="subcellular location">
    <subcellularLocation>
        <location evidence="1 10">Cell outer membrane</location>
        <topology evidence="1 10">Multi-pass membrane protein</topology>
    </subcellularLocation>
</comment>
<proteinExistence type="inferred from homology"/>
<evidence type="ECO:0000313" key="17">
    <source>
        <dbReference type="Proteomes" id="UP000295106"/>
    </source>
</evidence>
<dbReference type="Gene3D" id="2.170.130.10">
    <property type="entry name" value="TonB-dependent receptor, plug domain"/>
    <property type="match status" value="1"/>
</dbReference>
<keyword evidence="8 16" id="KW-0675">Receptor</keyword>
<evidence type="ECO:0000256" key="10">
    <source>
        <dbReference type="PROSITE-ProRule" id="PRU01360"/>
    </source>
</evidence>
<evidence type="ECO:0000256" key="12">
    <source>
        <dbReference type="SAM" id="MobiDB-lite"/>
    </source>
</evidence>
<dbReference type="GO" id="GO:0009279">
    <property type="term" value="C:cell outer membrane"/>
    <property type="evidence" value="ECO:0007669"/>
    <property type="project" value="UniProtKB-SubCell"/>
</dbReference>
<dbReference type="PANTHER" id="PTHR32552">
    <property type="entry name" value="FERRICHROME IRON RECEPTOR-RELATED"/>
    <property type="match status" value="1"/>
</dbReference>
<dbReference type="GO" id="GO:0015891">
    <property type="term" value="P:siderophore transport"/>
    <property type="evidence" value="ECO:0007669"/>
    <property type="project" value="InterPro"/>
</dbReference>
<evidence type="ECO:0000256" key="4">
    <source>
        <dbReference type="ARBA" id="ARBA00022452"/>
    </source>
</evidence>
<sequence length="713" mass="77109">MSRFTFGSLLFAVAGSVPAHAVADDTRSTPAADAAPVVEAIEVVGRRQGGGYEAGQVDGTKSSLPLLELPQSVRVLSRQALDDLGAVRLDEVLDYVGGVSRQNNFGGLWDNIAIRGLAGNENTGMAMLLNGLAGNRGFNAPRDLADIERVEFLKGPVAALYGASEPGGTVNLVTKKPLWQRASSLEAYAGSWDAYRTALDTTGPLGERFAYRLNLAAEDKGSFRDHVHSERQVVAPAFTWLLTPDSSLEYSGQWLRHATPLDRGVQAIAGKLGQVPRTRFSGEPDDGDVTVQNQTHQLVLRHDLASGWQARAALSWRQTRLDGVSTEPSRVLDDGRTLWRQRRDRDYRSNDFALQAELQGKLELAGLQHEVLAGVDSYRFRLDQRMLRVNPSADAPYAIDLLDPVYGQTPPTPLPNTDTHEHQRGTALTLQDAVTLAPAWRLLLGARTETVEQSLHNRRTGTTTKQDPTETSPRAGLSWLPAPGWAVFANAGRSFRPNPGSDADGQAFEPEIGRAYELGTKWESADKRLGATLAVFDIAKRNVVYNNGSGNSAAAGEVSSRGVELDIAGQLGTNWRLTGSLAWYDTQVERDSTLEIGSRLLGVPRLNAGVLAVYEAQAPVGGRYGVGGGLTHVGERVGQAYTAAEADAGTEAFMLPSYTTAKLVAYWAATPSLRLSLDVDNLFDKTYYTSSYSRVWVTPGAPRNVTLGVQAKF</sequence>
<dbReference type="InterPro" id="IPR000531">
    <property type="entry name" value="Beta-barrel_TonB"/>
</dbReference>
<feature type="signal peptide" evidence="13">
    <location>
        <begin position="1"/>
        <end position="21"/>
    </location>
</feature>
<feature type="region of interest" description="Disordered" evidence="12">
    <location>
        <begin position="453"/>
        <end position="476"/>
    </location>
</feature>
<dbReference type="GeneID" id="99683276"/>
<keyword evidence="3 10" id="KW-0813">Transport</keyword>
<dbReference type="InterPro" id="IPR039426">
    <property type="entry name" value="TonB-dep_rcpt-like"/>
</dbReference>
<keyword evidence="4 10" id="KW-1134">Transmembrane beta strand</keyword>
<evidence type="ECO:0000256" key="9">
    <source>
        <dbReference type="ARBA" id="ARBA00023237"/>
    </source>
</evidence>
<dbReference type="PROSITE" id="PS52016">
    <property type="entry name" value="TONB_DEPENDENT_REC_3"/>
    <property type="match status" value="1"/>
</dbReference>
<evidence type="ECO:0000256" key="13">
    <source>
        <dbReference type="SAM" id="SignalP"/>
    </source>
</evidence>
<dbReference type="NCBIfam" id="TIGR01783">
    <property type="entry name" value="TonB-siderophor"/>
    <property type="match status" value="1"/>
</dbReference>
<dbReference type="InterPro" id="IPR010105">
    <property type="entry name" value="TonB_sidphr_rcpt"/>
</dbReference>
<dbReference type="InterPro" id="IPR036942">
    <property type="entry name" value="Beta-barrel_TonB_sf"/>
</dbReference>
<dbReference type="Gene3D" id="2.40.170.20">
    <property type="entry name" value="TonB-dependent receptor, beta-barrel domain"/>
    <property type="match status" value="1"/>
</dbReference>
<keyword evidence="13" id="KW-0732">Signal</keyword>
<reference evidence="16 17" key="1">
    <citation type="submission" date="2019-03" db="EMBL/GenBank/DDBJ databases">
        <title>Genomic Encyclopedia of Type Strains, Phase IV (KMG-IV): sequencing the most valuable type-strain genomes for metagenomic binning, comparative biology and taxonomic classification.</title>
        <authorList>
            <person name="Goeker M."/>
        </authorList>
    </citation>
    <scope>NUCLEOTIDE SEQUENCE [LARGE SCALE GENOMIC DNA]</scope>
    <source>
        <strain evidence="16 17">DSM 1709</strain>
    </source>
</reference>
<evidence type="ECO:0000256" key="8">
    <source>
        <dbReference type="ARBA" id="ARBA00023170"/>
    </source>
</evidence>
<dbReference type="CDD" id="cd01347">
    <property type="entry name" value="ligand_gated_channel"/>
    <property type="match status" value="1"/>
</dbReference>
<feature type="chain" id="PRO_5020844106" evidence="13">
    <location>
        <begin position="22"/>
        <end position="713"/>
    </location>
</feature>
<feature type="compositionally biased region" description="Polar residues" evidence="12">
    <location>
        <begin position="460"/>
        <end position="472"/>
    </location>
</feature>
<dbReference type="GO" id="GO:0015344">
    <property type="term" value="F:siderophore uptake transmembrane transporter activity"/>
    <property type="evidence" value="ECO:0007669"/>
    <property type="project" value="TreeGrafter"/>
</dbReference>
<evidence type="ECO:0000256" key="2">
    <source>
        <dbReference type="ARBA" id="ARBA00009810"/>
    </source>
</evidence>
<feature type="domain" description="TonB-dependent receptor plug" evidence="15">
    <location>
        <begin position="66"/>
        <end position="169"/>
    </location>
</feature>
<evidence type="ECO:0000256" key="3">
    <source>
        <dbReference type="ARBA" id="ARBA00022448"/>
    </source>
</evidence>
<dbReference type="FunFam" id="2.40.170.20:FF:000005">
    <property type="entry name" value="TonB-dependent siderophore receptor"/>
    <property type="match status" value="1"/>
</dbReference>
<feature type="domain" description="TonB-dependent receptor-like beta-barrel" evidence="14">
    <location>
        <begin position="240"/>
        <end position="682"/>
    </location>
</feature>
<dbReference type="OrthoDB" id="9790771at2"/>
<organism evidence="16 17">
    <name type="scientific">Rubrivivax gelatinosus</name>
    <name type="common">Rhodocyclus gelatinosus</name>
    <name type="synonym">Rhodopseudomonas gelatinosa</name>
    <dbReference type="NCBI Taxonomy" id="28068"/>
    <lineage>
        <taxon>Bacteria</taxon>
        <taxon>Pseudomonadati</taxon>
        <taxon>Pseudomonadota</taxon>
        <taxon>Betaproteobacteria</taxon>
        <taxon>Burkholderiales</taxon>
        <taxon>Sphaerotilaceae</taxon>
        <taxon>Rubrivivax</taxon>
    </lineage>
</organism>
<keyword evidence="7 10" id="KW-0472">Membrane</keyword>
<dbReference type="EMBL" id="SLXD01000012">
    <property type="protein sequence ID" value="TCP00687.1"/>
    <property type="molecule type" value="Genomic_DNA"/>
</dbReference>
<dbReference type="SUPFAM" id="SSF56935">
    <property type="entry name" value="Porins"/>
    <property type="match status" value="1"/>
</dbReference>
<accession>A0A4R2M8E2</accession>
<evidence type="ECO:0000313" key="16">
    <source>
        <dbReference type="EMBL" id="TCP00687.1"/>
    </source>
</evidence>
<dbReference type="Pfam" id="PF00593">
    <property type="entry name" value="TonB_dep_Rec_b-barrel"/>
    <property type="match status" value="1"/>
</dbReference>
<evidence type="ECO:0000256" key="7">
    <source>
        <dbReference type="ARBA" id="ARBA00023136"/>
    </source>
</evidence>
<keyword evidence="9 10" id="KW-0998">Cell outer membrane</keyword>
<keyword evidence="5 10" id="KW-0812">Transmembrane</keyword>
<evidence type="ECO:0000259" key="14">
    <source>
        <dbReference type="Pfam" id="PF00593"/>
    </source>
</evidence>
<name>A0A4R2M8E2_RUBGE</name>